<protein>
    <submittedName>
        <fullName evidence="1">Uncharacterized protein</fullName>
    </submittedName>
</protein>
<dbReference type="AlphaFoldDB" id="A0A1B1CJQ1"/>
<sequence>MFISERLRAVLYEYGQVIPQGIGHIKRIDAIIENTEIGLPEIVQEECSDLLAQIGEKTARIEENARKLAVNSLNISKAMGSSIDIPCAANK</sequence>
<gene>
    <name evidence="1" type="ORF">BA011_30260</name>
</gene>
<accession>A0A1B1CJQ1</accession>
<dbReference type="RefSeq" id="WP_065283483.1">
    <property type="nucleotide sequence ID" value="NZ_CP016287.1"/>
</dbReference>
<dbReference type="Proteomes" id="UP000092691">
    <property type="component" value="Plasmid unnamed1"/>
</dbReference>
<name>A0A1B1CJQ1_RHILE</name>
<organism evidence="1 2">
    <name type="scientific">Rhizobium leguminosarum</name>
    <dbReference type="NCBI Taxonomy" id="384"/>
    <lineage>
        <taxon>Bacteria</taxon>
        <taxon>Pseudomonadati</taxon>
        <taxon>Pseudomonadota</taxon>
        <taxon>Alphaproteobacteria</taxon>
        <taxon>Hyphomicrobiales</taxon>
        <taxon>Rhizobiaceae</taxon>
        <taxon>Rhizobium/Agrobacterium group</taxon>
        <taxon>Rhizobium</taxon>
    </lineage>
</organism>
<keyword evidence="1" id="KW-0614">Plasmid</keyword>
<geneLocation type="plasmid" evidence="1 2">
    <name>unnamed1</name>
</geneLocation>
<proteinExistence type="predicted"/>
<dbReference type="EMBL" id="CP016287">
    <property type="protein sequence ID" value="ANP89951.1"/>
    <property type="molecule type" value="Genomic_DNA"/>
</dbReference>
<evidence type="ECO:0000313" key="2">
    <source>
        <dbReference type="Proteomes" id="UP000092691"/>
    </source>
</evidence>
<reference evidence="1 2" key="1">
    <citation type="submission" date="2016-06" db="EMBL/GenBank/DDBJ databases">
        <title>Microsymbionts genomes from the relict species Vavilovia formosa.</title>
        <authorList>
            <person name="Chirak E."/>
            <person name="Kimeklis A."/>
            <person name="Andronov E."/>
        </authorList>
    </citation>
    <scope>NUCLEOTIDE SEQUENCE [LARGE SCALE GENOMIC DNA]</scope>
    <source>
        <strain evidence="1 2">Vaf10</strain>
        <plasmid evidence="2">Plasmid unnamed1</plasmid>
    </source>
</reference>
<evidence type="ECO:0000313" key="1">
    <source>
        <dbReference type="EMBL" id="ANP89951.1"/>
    </source>
</evidence>
<dbReference type="OrthoDB" id="8389802at2"/>